<reference evidence="2" key="1">
    <citation type="submission" date="2022-03" db="EMBL/GenBank/DDBJ databases">
        <title>Brevibacterium spongiae sp. nov., isolated from marine sponge.</title>
        <authorList>
            <person name="Li Z."/>
            <person name="Zhang M."/>
        </authorList>
    </citation>
    <scope>NUCLEOTIDE SEQUENCE</scope>
    <source>
        <strain evidence="2">WHS-Z9</strain>
        <plasmid evidence="2">unnamed</plasmid>
    </source>
</reference>
<protein>
    <submittedName>
        <fullName evidence="2">Helix-turn-helix domain-containing protein</fullName>
    </submittedName>
</protein>
<proteinExistence type="predicted"/>
<dbReference type="InterPro" id="IPR001845">
    <property type="entry name" value="HTH_ArsR_DNA-bd_dom"/>
</dbReference>
<dbReference type="Gene3D" id="1.10.10.10">
    <property type="entry name" value="Winged helix-like DNA-binding domain superfamily/Winged helix DNA-binding domain"/>
    <property type="match status" value="1"/>
</dbReference>
<dbReference type="EMBL" id="CP093444">
    <property type="protein sequence ID" value="UVI38027.1"/>
    <property type="molecule type" value="Genomic_DNA"/>
</dbReference>
<geneLocation type="plasmid" evidence="2 3">
    <name>unnamed</name>
</geneLocation>
<sequence length="114" mass="12706">MLSEPPSATTKAGLMPTDEWLHSVRSLTSSKERLIIMQFLSQQDAGVFSSTIAEKTGIKATTLSRMLRDLEDLGFIHGDLAPTERRGRAVRYTLNPARIRTVLKDTAKHLNVKL</sequence>
<dbReference type="InterPro" id="IPR036388">
    <property type="entry name" value="WH-like_DNA-bd_sf"/>
</dbReference>
<name>A0ABY5SU00_9MICO</name>
<dbReference type="InterPro" id="IPR011991">
    <property type="entry name" value="ArsR-like_HTH"/>
</dbReference>
<evidence type="ECO:0000313" key="2">
    <source>
        <dbReference type="EMBL" id="UVI38027.1"/>
    </source>
</evidence>
<dbReference type="InterPro" id="IPR036390">
    <property type="entry name" value="WH_DNA-bd_sf"/>
</dbReference>
<gene>
    <name evidence="2" type="ORF">L1F31_18760</name>
</gene>
<dbReference type="RefSeq" id="WP_265420510.1">
    <property type="nucleotide sequence ID" value="NZ_CP093444.1"/>
</dbReference>
<evidence type="ECO:0000259" key="1">
    <source>
        <dbReference type="SMART" id="SM00418"/>
    </source>
</evidence>
<dbReference type="SUPFAM" id="SSF46785">
    <property type="entry name" value="Winged helix' DNA-binding domain"/>
    <property type="match status" value="1"/>
</dbReference>
<dbReference type="SMART" id="SM00418">
    <property type="entry name" value="HTH_ARSR"/>
    <property type="match status" value="1"/>
</dbReference>
<dbReference type="InterPro" id="IPR005471">
    <property type="entry name" value="Tscrpt_reg_IclR_N"/>
</dbReference>
<keyword evidence="3" id="KW-1185">Reference proteome</keyword>
<organism evidence="2 3">
    <name type="scientific">Brevibacterium spongiae</name>
    <dbReference type="NCBI Taxonomy" id="2909672"/>
    <lineage>
        <taxon>Bacteria</taxon>
        <taxon>Bacillati</taxon>
        <taxon>Actinomycetota</taxon>
        <taxon>Actinomycetes</taxon>
        <taxon>Micrococcales</taxon>
        <taxon>Brevibacteriaceae</taxon>
        <taxon>Brevibacterium</taxon>
    </lineage>
</organism>
<dbReference type="Pfam" id="PF09339">
    <property type="entry name" value="HTH_IclR"/>
    <property type="match status" value="1"/>
</dbReference>
<evidence type="ECO:0000313" key="3">
    <source>
        <dbReference type="Proteomes" id="UP001064879"/>
    </source>
</evidence>
<dbReference type="CDD" id="cd00090">
    <property type="entry name" value="HTH_ARSR"/>
    <property type="match status" value="1"/>
</dbReference>
<accession>A0ABY5SU00</accession>
<keyword evidence="2" id="KW-0614">Plasmid</keyword>
<dbReference type="Proteomes" id="UP001064879">
    <property type="component" value="Plasmid unnamed"/>
</dbReference>
<feature type="domain" description="HTH arsR-type" evidence="1">
    <location>
        <begin position="26"/>
        <end position="108"/>
    </location>
</feature>